<dbReference type="AlphaFoldDB" id="A0AAV5KDH6"/>
<evidence type="ECO:0000313" key="3">
    <source>
        <dbReference type="Proteomes" id="UP001054252"/>
    </source>
</evidence>
<organism evidence="2 3">
    <name type="scientific">Rubroshorea leprosula</name>
    <dbReference type="NCBI Taxonomy" id="152421"/>
    <lineage>
        <taxon>Eukaryota</taxon>
        <taxon>Viridiplantae</taxon>
        <taxon>Streptophyta</taxon>
        <taxon>Embryophyta</taxon>
        <taxon>Tracheophyta</taxon>
        <taxon>Spermatophyta</taxon>
        <taxon>Magnoliopsida</taxon>
        <taxon>eudicotyledons</taxon>
        <taxon>Gunneridae</taxon>
        <taxon>Pentapetalae</taxon>
        <taxon>rosids</taxon>
        <taxon>malvids</taxon>
        <taxon>Malvales</taxon>
        <taxon>Dipterocarpaceae</taxon>
        <taxon>Rubroshorea</taxon>
    </lineage>
</organism>
<keyword evidence="3" id="KW-1185">Reference proteome</keyword>
<feature type="region of interest" description="Disordered" evidence="1">
    <location>
        <begin position="1"/>
        <end position="24"/>
    </location>
</feature>
<proteinExistence type="predicted"/>
<evidence type="ECO:0000313" key="2">
    <source>
        <dbReference type="EMBL" id="GKV22652.1"/>
    </source>
</evidence>
<comment type="caution">
    <text evidence="2">The sequence shown here is derived from an EMBL/GenBank/DDBJ whole genome shotgun (WGS) entry which is preliminary data.</text>
</comment>
<dbReference type="Proteomes" id="UP001054252">
    <property type="component" value="Unassembled WGS sequence"/>
</dbReference>
<feature type="compositionally biased region" description="Polar residues" evidence="1">
    <location>
        <begin position="1"/>
        <end position="10"/>
    </location>
</feature>
<accession>A0AAV5KDH6</accession>
<gene>
    <name evidence="2" type="ORF">SLEP1_g32503</name>
</gene>
<dbReference type="EMBL" id="BPVZ01000061">
    <property type="protein sequence ID" value="GKV22652.1"/>
    <property type="molecule type" value="Genomic_DNA"/>
</dbReference>
<name>A0AAV5KDH6_9ROSI</name>
<protein>
    <submittedName>
        <fullName evidence="2">Uncharacterized protein</fullName>
    </submittedName>
</protein>
<sequence>MHNNKNTEQGDGNEEIDVLQSSSHSRRQHLREPLLDPYECLLRIHLSMFLYLYAPMKRPQNPAEEDSMLSKSFPTHFLGLDLRSVEHFSLTTRTMILDSRNDIVKAAMLGALASCTLRPTLSLLLGHVMLVAERLRLKALKKLTWPNERGSVGRRVQKASAPSTALVKDDDDWCYMP</sequence>
<reference evidence="2 3" key="1">
    <citation type="journal article" date="2021" name="Commun. Biol.">
        <title>The genome of Shorea leprosula (Dipterocarpaceae) highlights the ecological relevance of drought in aseasonal tropical rainforests.</title>
        <authorList>
            <person name="Ng K.K.S."/>
            <person name="Kobayashi M.J."/>
            <person name="Fawcett J.A."/>
            <person name="Hatakeyama M."/>
            <person name="Paape T."/>
            <person name="Ng C.H."/>
            <person name="Ang C.C."/>
            <person name="Tnah L.H."/>
            <person name="Lee C.T."/>
            <person name="Nishiyama T."/>
            <person name="Sese J."/>
            <person name="O'Brien M.J."/>
            <person name="Copetti D."/>
            <person name="Mohd Noor M.I."/>
            <person name="Ong R.C."/>
            <person name="Putra M."/>
            <person name="Sireger I.Z."/>
            <person name="Indrioko S."/>
            <person name="Kosugi Y."/>
            <person name="Izuno A."/>
            <person name="Isagi Y."/>
            <person name="Lee S.L."/>
            <person name="Shimizu K.K."/>
        </authorList>
    </citation>
    <scope>NUCLEOTIDE SEQUENCE [LARGE SCALE GENOMIC DNA]</scope>
    <source>
        <strain evidence="2">214</strain>
    </source>
</reference>
<evidence type="ECO:0000256" key="1">
    <source>
        <dbReference type="SAM" id="MobiDB-lite"/>
    </source>
</evidence>